<keyword evidence="9" id="KW-1185">Reference proteome</keyword>
<feature type="transmembrane region" description="Helical" evidence="5">
    <location>
        <begin position="63"/>
        <end position="96"/>
    </location>
</feature>
<dbReference type="CDD" id="cd06530">
    <property type="entry name" value="S26_SPase_I"/>
    <property type="match status" value="1"/>
</dbReference>
<evidence type="ECO:0000256" key="3">
    <source>
        <dbReference type="ARBA" id="ARBA00022989"/>
    </source>
</evidence>
<sequence length="247" mass="27695">MNPYITASLISLLTGVFFYLLYCSKTGKSNLLPALLLKIYEMRRSNARKERFRMRMYEYREVLGLEAPTILGTVVTLTLFSLVVSALLFHLIFFTVVTSGSMSPTFERGDLLLMQAIDKDVKVGDIILFRPRESLTPYTHRVVSIEGGRIRTMGDAVGVPDPWVLTEDDVLAKAVILGGKPVVIKDVGDYFILDYTKKELRVGRYGSEYTFIENLLNVVKAWGYVLCIIAVAGYILLTAREMGGRTG</sequence>
<evidence type="ECO:0000256" key="5">
    <source>
        <dbReference type="SAM" id="Phobius"/>
    </source>
</evidence>
<dbReference type="AlphaFoldDB" id="A0A1F2P3F4"/>
<dbReference type="Proteomes" id="UP000885936">
    <property type="component" value="Unassembled WGS sequence"/>
</dbReference>
<reference evidence="7" key="2">
    <citation type="journal article" date="2020" name="mSystems">
        <title>Genome- and Community-Level Interaction Insights into Carbon Utilization and Element Cycling Functions of Hydrothermarchaeota in Hydrothermal Sediment.</title>
        <authorList>
            <person name="Zhou Z."/>
            <person name="Liu Y."/>
            <person name="Xu W."/>
            <person name="Pan J."/>
            <person name="Luo Z.H."/>
            <person name="Li M."/>
        </authorList>
    </citation>
    <scope>NUCLEOTIDE SEQUENCE [LARGE SCALE GENOMIC DNA]</scope>
    <source>
        <strain evidence="7">HyVt-386</strain>
    </source>
</reference>
<evidence type="ECO:0000313" key="7">
    <source>
        <dbReference type="EMBL" id="HEC57200.1"/>
    </source>
</evidence>
<dbReference type="PANTHER" id="PTHR10806">
    <property type="entry name" value="SIGNAL PEPTIDASE COMPLEX CATALYTIC SUBUNIT SEC11"/>
    <property type="match status" value="1"/>
</dbReference>
<keyword evidence="7" id="KW-0378">Hydrolase</keyword>
<feature type="transmembrane region" description="Helical" evidence="5">
    <location>
        <begin position="6"/>
        <end position="22"/>
    </location>
</feature>
<feature type="domain" description="Peptidase S26" evidence="6">
    <location>
        <begin position="75"/>
        <end position="159"/>
    </location>
</feature>
<dbReference type="EC" id="3.4.21.89" evidence="7"/>
<dbReference type="GO" id="GO:0009003">
    <property type="term" value="F:signal peptidase activity"/>
    <property type="evidence" value="ECO:0007669"/>
    <property type="project" value="UniProtKB-EC"/>
</dbReference>
<keyword evidence="2 5" id="KW-0812">Transmembrane</keyword>
<dbReference type="GO" id="GO:0016020">
    <property type="term" value="C:membrane"/>
    <property type="evidence" value="ECO:0007669"/>
    <property type="project" value="UniProtKB-SubCell"/>
</dbReference>
<accession>A0A1F2P3F4</accession>
<dbReference type="EMBL" id="DRIE01000083">
    <property type="protein sequence ID" value="HEC57200.1"/>
    <property type="molecule type" value="Genomic_DNA"/>
</dbReference>
<protein>
    <submittedName>
        <fullName evidence="8">Signal peptidase I</fullName>
        <ecNumber evidence="7">3.4.21.89</ecNumber>
    </submittedName>
</protein>
<organism evidence="8 9">
    <name type="scientific">Candidatus Syntropharchaeum butanivorans</name>
    <dbReference type="NCBI Taxonomy" id="1839936"/>
    <lineage>
        <taxon>Archaea</taxon>
        <taxon>Methanobacteriati</taxon>
        <taxon>Methanobacteriota</taxon>
        <taxon>Stenosarchaea group</taxon>
        <taxon>Methanomicrobia</taxon>
        <taxon>Methanosarcinales</taxon>
        <taxon>ANME-2 cluster</taxon>
        <taxon>Candidatus Syntropharchaeum</taxon>
    </lineage>
</organism>
<dbReference type="Gene3D" id="2.10.109.10">
    <property type="entry name" value="Umud Fragment, subunit A"/>
    <property type="match status" value="1"/>
</dbReference>
<comment type="subcellular location">
    <subcellularLocation>
        <location evidence="1">Membrane</location>
    </subcellularLocation>
</comment>
<dbReference type="Proteomes" id="UP000185779">
    <property type="component" value="Unassembled WGS sequence"/>
</dbReference>
<evidence type="ECO:0000313" key="8">
    <source>
        <dbReference type="EMBL" id="OFV65673.1"/>
    </source>
</evidence>
<dbReference type="EMBL" id="LYOR01000008">
    <property type="protein sequence ID" value="OFV65673.1"/>
    <property type="molecule type" value="Genomic_DNA"/>
</dbReference>
<proteinExistence type="predicted"/>
<evidence type="ECO:0000313" key="9">
    <source>
        <dbReference type="Proteomes" id="UP000185779"/>
    </source>
</evidence>
<dbReference type="GO" id="GO:0006465">
    <property type="term" value="P:signal peptide processing"/>
    <property type="evidence" value="ECO:0007669"/>
    <property type="project" value="InterPro"/>
</dbReference>
<evidence type="ECO:0000256" key="2">
    <source>
        <dbReference type="ARBA" id="ARBA00022692"/>
    </source>
</evidence>
<evidence type="ECO:0000256" key="1">
    <source>
        <dbReference type="ARBA" id="ARBA00004370"/>
    </source>
</evidence>
<feature type="transmembrane region" description="Helical" evidence="5">
    <location>
        <begin position="221"/>
        <end position="239"/>
    </location>
</feature>
<evidence type="ECO:0000259" key="6">
    <source>
        <dbReference type="Pfam" id="PF10502"/>
    </source>
</evidence>
<name>A0A1F2P3F4_9EURY</name>
<dbReference type="SUPFAM" id="SSF51306">
    <property type="entry name" value="LexA/Signal peptidase"/>
    <property type="match status" value="1"/>
</dbReference>
<keyword evidence="3 5" id="KW-1133">Transmembrane helix</keyword>
<evidence type="ECO:0000256" key="4">
    <source>
        <dbReference type="ARBA" id="ARBA00023136"/>
    </source>
</evidence>
<keyword evidence="4 5" id="KW-0472">Membrane</keyword>
<dbReference type="InterPro" id="IPR019533">
    <property type="entry name" value="Peptidase_S26"/>
</dbReference>
<reference evidence="8 9" key="1">
    <citation type="submission" date="2016-05" db="EMBL/GenBank/DDBJ databases">
        <title>Microbial consortia oxidize butane by reversing methanogenesis.</title>
        <authorList>
            <person name="Laso-Perez R."/>
            <person name="Richter M."/>
            <person name="Wegener G."/>
            <person name="Musat F."/>
        </authorList>
    </citation>
    <scope>NUCLEOTIDE SEQUENCE [LARGE SCALE GENOMIC DNA]</scope>
    <source>
        <strain evidence="8">BOX1</strain>
    </source>
</reference>
<dbReference type="NCBIfam" id="TIGR02228">
    <property type="entry name" value="sigpep_I_arch"/>
    <property type="match status" value="1"/>
</dbReference>
<comment type="caution">
    <text evidence="8">The sequence shown here is derived from an EMBL/GenBank/DDBJ whole genome shotgun (WGS) entry which is preliminary data.</text>
</comment>
<gene>
    <name evidence="7" type="ORF">ENI32_04890</name>
    <name evidence="8" type="ORF">SBU_001374</name>
</gene>
<dbReference type="InterPro" id="IPR001733">
    <property type="entry name" value="Peptidase_S26B"/>
</dbReference>
<dbReference type="Pfam" id="PF10502">
    <property type="entry name" value="Peptidase_S26"/>
    <property type="match status" value="1"/>
</dbReference>
<dbReference type="PANTHER" id="PTHR10806:SF6">
    <property type="entry name" value="SIGNAL PEPTIDASE COMPLEX CATALYTIC SUBUNIT SEC11"/>
    <property type="match status" value="1"/>
</dbReference>
<dbReference type="GO" id="GO:0004252">
    <property type="term" value="F:serine-type endopeptidase activity"/>
    <property type="evidence" value="ECO:0007669"/>
    <property type="project" value="InterPro"/>
</dbReference>
<dbReference type="STRING" id="1839936.SBU_001374"/>
<dbReference type="InterPro" id="IPR036286">
    <property type="entry name" value="LexA/Signal_pep-like_sf"/>
</dbReference>